<keyword evidence="5" id="KW-1185">Reference proteome</keyword>
<proteinExistence type="inferred from homology"/>
<keyword evidence="2 3" id="KW-0472">Membrane</keyword>
<keyword evidence="2" id="KW-1003">Cell membrane</keyword>
<comment type="similarity">
    <text evidence="1 2">Belongs to the BioY family.</text>
</comment>
<name>A0ABY7AC18_9FIRM</name>
<dbReference type="PIRSF" id="PIRSF016661">
    <property type="entry name" value="BioY"/>
    <property type="match status" value="1"/>
</dbReference>
<evidence type="ECO:0000256" key="3">
    <source>
        <dbReference type="SAM" id="Phobius"/>
    </source>
</evidence>
<feature type="transmembrane region" description="Helical" evidence="3">
    <location>
        <begin position="131"/>
        <end position="153"/>
    </location>
</feature>
<keyword evidence="3" id="KW-1133">Transmembrane helix</keyword>
<keyword evidence="2" id="KW-0813">Transport</keyword>
<evidence type="ECO:0000313" key="5">
    <source>
        <dbReference type="Proteomes" id="UP001163115"/>
    </source>
</evidence>
<dbReference type="Pfam" id="PF02632">
    <property type="entry name" value="BioY"/>
    <property type="match status" value="1"/>
</dbReference>
<feature type="transmembrane region" description="Helical" evidence="3">
    <location>
        <begin position="21"/>
        <end position="44"/>
    </location>
</feature>
<keyword evidence="3" id="KW-0812">Transmembrane</keyword>
<reference evidence="4" key="1">
    <citation type="submission" date="2022-11" db="EMBL/GenBank/DDBJ databases">
        <title>Lacrimispora xylanolytica sy1, complete genome.</title>
        <authorList>
            <person name="Choi S."/>
        </authorList>
    </citation>
    <scope>NUCLEOTIDE SEQUENCE</scope>
    <source>
        <strain evidence="4">Sy1</strain>
    </source>
</reference>
<sequence length="198" mass="21298">MRSDQSLKTNMRNETKVKQLFTTKELALAGMFAAVLAVISQISIPLPTGVPITIQIFGVALVGIILGWRLGMLATVVYILLGAVGLPIFSGFRGGINIILGLTGGYIWGWVFMVFLCGLKPKTGNKTINTFLMFLLPVLGTIVDEIIGGLQWAALSGDISIYGVFTYSMVAFVPKDILLTILAVIIGVPVRKAVQKLI</sequence>
<feature type="transmembrane region" description="Helical" evidence="3">
    <location>
        <begin position="159"/>
        <end position="188"/>
    </location>
</feature>
<dbReference type="Proteomes" id="UP001163115">
    <property type="component" value="Chromosome"/>
</dbReference>
<accession>A0ABY7AC18</accession>
<organism evidence="4 5">
    <name type="scientific">Lacrimispora xylanolytica</name>
    <dbReference type="NCBI Taxonomy" id="29375"/>
    <lineage>
        <taxon>Bacteria</taxon>
        <taxon>Bacillati</taxon>
        <taxon>Bacillota</taxon>
        <taxon>Clostridia</taxon>
        <taxon>Lachnospirales</taxon>
        <taxon>Lachnospiraceae</taxon>
        <taxon>Lacrimispora</taxon>
    </lineage>
</organism>
<dbReference type="PANTHER" id="PTHR34295:SF1">
    <property type="entry name" value="BIOTIN TRANSPORTER BIOY"/>
    <property type="match status" value="1"/>
</dbReference>
<evidence type="ECO:0000256" key="2">
    <source>
        <dbReference type="PIRNR" id="PIRNR016661"/>
    </source>
</evidence>
<protein>
    <recommendedName>
        <fullName evidence="2">Biotin transporter</fullName>
    </recommendedName>
</protein>
<dbReference type="InterPro" id="IPR003784">
    <property type="entry name" value="BioY"/>
</dbReference>
<gene>
    <name evidence="4" type="ORF">OW255_00125</name>
</gene>
<evidence type="ECO:0000256" key="1">
    <source>
        <dbReference type="ARBA" id="ARBA00010692"/>
    </source>
</evidence>
<feature type="transmembrane region" description="Helical" evidence="3">
    <location>
        <begin position="98"/>
        <end position="119"/>
    </location>
</feature>
<dbReference type="Gene3D" id="1.10.1760.20">
    <property type="match status" value="1"/>
</dbReference>
<dbReference type="EMBL" id="CP113524">
    <property type="protein sequence ID" value="WAJ23974.1"/>
    <property type="molecule type" value="Genomic_DNA"/>
</dbReference>
<dbReference type="PANTHER" id="PTHR34295">
    <property type="entry name" value="BIOTIN TRANSPORTER BIOY"/>
    <property type="match status" value="1"/>
</dbReference>
<comment type="subcellular location">
    <subcellularLocation>
        <location evidence="2">Cell membrane</location>
        <topology evidence="2">Multi-pass membrane protein</topology>
    </subcellularLocation>
</comment>
<feature type="transmembrane region" description="Helical" evidence="3">
    <location>
        <begin position="50"/>
        <end position="68"/>
    </location>
</feature>
<dbReference type="RefSeq" id="WP_024837873.1">
    <property type="nucleotide sequence ID" value="NZ_CP113524.1"/>
</dbReference>
<evidence type="ECO:0000313" key="4">
    <source>
        <dbReference type="EMBL" id="WAJ23974.1"/>
    </source>
</evidence>
<feature type="transmembrane region" description="Helical" evidence="3">
    <location>
        <begin position="75"/>
        <end position="92"/>
    </location>
</feature>